<reference evidence="2 3" key="1">
    <citation type="submission" date="2017-11" db="EMBL/GenBank/DDBJ databases">
        <title>De novo assembly and phasing of dikaryotic genomes from two isolates of Puccinia coronata f. sp. avenae, the causal agent of oat crown rust.</title>
        <authorList>
            <person name="Miller M.E."/>
            <person name="Zhang Y."/>
            <person name="Omidvar V."/>
            <person name="Sperschneider J."/>
            <person name="Schwessinger B."/>
            <person name="Raley C."/>
            <person name="Palmer J.M."/>
            <person name="Garnica D."/>
            <person name="Upadhyaya N."/>
            <person name="Rathjen J."/>
            <person name="Taylor J.M."/>
            <person name="Park R.F."/>
            <person name="Dodds P.N."/>
            <person name="Hirsch C.D."/>
            <person name="Kianian S.F."/>
            <person name="Figueroa M."/>
        </authorList>
    </citation>
    <scope>NUCLEOTIDE SEQUENCE [LARGE SCALE GENOMIC DNA]</scope>
    <source>
        <strain evidence="2">12NC29</strain>
    </source>
</reference>
<dbReference type="AlphaFoldDB" id="A0A2N5VAL0"/>
<gene>
    <name evidence="2" type="ORF">PCANC_06532</name>
</gene>
<organism evidence="2 3">
    <name type="scientific">Puccinia coronata f. sp. avenae</name>
    <dbReference type="NCBI Taxonomy" id="200324"/>
    <lineage>
        <taxon>Eukaryota</taxon>
        <taxon>Fungi</taxon>
        <taxon>Dikarya</taxon>
        <taxon>Basidiomycota</taxon>
        <taxon>Pucciniomycotina</taxon>
        <taxon>Pucciniomycetes</taxon>
        <taxon>Pucciniales</taxon>
        <taxon>Pucciniaceae</taxon>
        <taxon>Puccinia</taxon>
    </lineage>
</organism>
<keyword evidence="1" id="KW-1133">Transmembrane helix</keyword>
<dbReference type="EMBL" id="PGCJ01000114">
    <property type="protein sequence ID" value="PLW47005.1"/>
    <property type="molecule type" value="Genomic_DNA"/>
</dbReference>
<proteinExistence type="predicted"/>
<feature type="transmembrane region" description="Helical" evidence="1">
    <location>
        <begin position="176"/>
        <end position="198"/>
    </location>
</feature>
<dbReference type="OrthoDB" id="10431565at2759"/>
<feature type="transmembrane region" description="Helical" evidence="1">
    <location>
        <begin position="33"/>
        <end position="57"/>
    </location>
</feature>
<comment type="caution">
    <text evidence="2">The sequence shown here is derived from an EMBL/GenBank/DDBJ whole genome shotgun (WGS) entry which is preliminary data.</text>
</comment>
<keyword evidence="1" id="KW-0472">Membrane</keyword>
<evidence type="ECO:0000313" key="3">
    <source>
        <dbReference type="Proteomes" id="UP000235388"/>
    </source>
</evidence>
<protein>
    <submittedName>
        <fullName evidence="2">Uncharacterized protein</fullName>
    </submittedName>
</protein>
<sequence length="268" mass="29660">MAMLAGLPADANPFAFISQLQSPRFLPKLSTSAVTTLVAFLVFHILVAAFSLVILVLPHIGKGKRGPWLVRKIYIQADSGEKLFDTPVYLVNVGVLMPLWQFLGSVTTQAYIWVQIRMNLSDEFALHSQFIPLLGVMVIFETYSQWSMAHCFLVLLYSNKTSTITSNSLSWLRSPLLVNTFFLVYPLALTAGVIFCVVRMSAAYGDLQAHIISIRTILSQGSLVWNQLQHASRAGEEKSLLSSQLSSTVAQLGTLLQETGDILPRIQD</sequence>
<accession>A0A2N5VAL0</accession>
<keyword evidence="3" id="KW-1185">Reference proteome</keyword>
<feature type="transmembrane region" description="Helical" evidence="1">
    <location>
        <begin position="130"/>
        <end position="156"/>
    </location>
</feature>
<dbReference type="Proteomes" id="UP000235388">
    <property type="component" value="Unassembled WGS sequence"/>
</dbReference>
<keyword evidence="1" id="KW-0812">Transmembrane</keyword>
<name>A0A2N5VAL0_9BASI</name>
<evidence type="ECO:0000313" key="2">
    <source>
        <dbReference type="EMBL" id="PLW47005.1"/>
    </source>
</evidence>
<evidence type="ECO:0000256" key="1">
    <source>
        <dbReference type="SAM" id="Phobius"/>
    </source>
</evidence>